<reference evidence="2 3" key="1">
    <citation type="submission" date="2019-02" db="EMBL/GenBank/DDBJ databases">
        <title>Genome sequencing of the rare red list fungi Antrodiella citrinella (Flaviporus citrinellus).</title>
        <authorList>
            <person name="Buettner E."/>
            <person name="Kellner H."/>
        </authorList>
    </citation>
    <scope>NUCLEOTIDE SEQUENCE [LARGE SCALE GENOMIC DNA]</scope>
    <source>
        <strain evidence="2 3">DSM 108506</strain>
    </source>
</reference>
<feature type="compositionally biased region" description="Basic and acidic residues" evidence="1">
    <location>
        <begin position="301"/>
        <end position="313"/>
    </location>
</feature>
<feature type="compositionally biased region" description="Basic and acidic residues" evidence="1">
    <location>
        <begin position="597"/>
        <end position="615"/>
    </location>
</feature>
<organism evidence="2 3">
    <name type="scientific">Antrodiella citrinella</name>
    <dbReference type="NCBI Taxonomy" id="2447956"/>
    <lineage>
        <taxon>Eukaryota</taxon>
        <taxon>Fungi</taxon>
        <taxon>Dikarya</taxon>
        <taxon>Basidiomycota</taxon>
        <taxon>Agaricomycotina</taxon>
        <taxon>Agaricomycetes</taxon>
        <taxon>Polyporales</taxon>
        <taxon>Steccherinaceae</taxon>
        <taxon>Antrodiella</taxon>
    </lineage>
</organism>
<feature type="region of interest" description="Disordered" evidence="1">
    <location>
        <begin position="588"/>
        <end position="616"/>
    </location>
</feature>
<feature type="compositionally biased region" description="Polar residues" evidence="1">
    <location>
        <begin position="373"/>
        <end position="394"/>
    </location>
</feature>
<proteinExistence type="predicted"/>
<feature type="compositionally biased region" description="Basic residues" evidence="1">
    <location>
        <begin position="246"/>
        <end position="263"/>
    </location>
</feature>
<feature type="compositionally biased region" description="Basic and acidic residues" evidence="1">
    <location>
        <begin position="13"/>
        <end position="25"/>
    </location>
</feature>
<feature type="compositionally biased region" description="Basic and acidic residues" evidence="1">
    <location>
        <begin position="34"/>
        <end position="46"/>
    </location>
</feature>
<protein>
    <submittedName>
        <fullName evidence="2">Uncharacterized protein</fullName>
    </submittedName>
</protein>
<evidence type="ECO:0000313" key="2">
    <source>
        <dbReference type="EMBL" id="THH20662.1"/>
    </source>
</evidence>
<keyword evidence="3" id="KW-1185">Reference proteome</keyword>
<name>A0A4S4M609_9APHY</name>
<dbReference type="EMBL" id="SGPM01000483">
    <property type="protein sequence ID" value="THH20662.1"/>
    <property type="molecule type" value="Genomic_DNA"/>
</dbReference>
<feature type="compositionally biased region" description="Polar residues" evidence="1">
    <location>
        <begin position="344"/>
        <end position="362"/>
    </location>
</feature>
<evidence type="ECO:0000256" key="1">
    <source>
        <dbReference type="SAM" id="MobiDB-lite"/>
    </source>
</evidence>
<feature type="region of interest" description="Disordered" evidence="1">
    <location>
        <begin position="1"/>
        <end position="46"/>
    </location>
</feature>
<feature type="compositionally biased region" description="Acidic residues" evidence="1">
    <location>
        <begin position="363"/>
        <end position="372"/>
    </location>
</feature>
<feature type="region of interest" description="Disordered" evidence="1">
    <location>
        <begin position="66"/>
        <end position="557"/>
    </location>
</feature>
<feature type="compositionally biased region" description="Low complexity" evidence="1">
    <location>
        <begin position="123"/>
        <end position="145"/>
    </location>
</feature>
<sequence>MARRKTPLTAEEEAARLEDQRAKGRERTRRSREKKKEIQQAEQAKKLTDIATMELEKRMQVEQQISAALAPAPAPASTLNTAGRVTRSEAKVSEQQPRPSRDDGPATVKKASSKAKRVAQGKAEANTHAADADADANPKANPDVSADADDAANDTDVDTETDVQQGHRMGLTRQESVWNVMHPQDAHDARAGRHEPNFPVGRYEPNFPQPSPHMSAPTNEPGALAGTSTPKNRRVVLDLTSTSTVKPHRKRSSLSATKRKGRKSSMSPKQKRMPASVLQSILKKSAQKPTPGPAPAVAEDAQMRELEEGDKSDLTVSDLSEGKGLEIDPSSSATEDGESHSDATTENPFTNGSTSRVLTIQDNDTELEDESDAVNTPSVRRVPTSSVPISSSNPVLVPRREDPALVLQDGNTKRKRDDGTDQISQLPSKKRSTDNNQTSEMAGAAASDRIAAPNAKQLVPQTPGPKTKTKKGKSQPKPGLQEQLREARGQIRAKQLPILPTVAAAPSESGPSTQANENAALRANQQDDVYEMTQDPAAEAAEARNSPKGPVTKKSGTIEELGELYGVTAVATPMRPLKTRALADSARKSAAMLKAEPPSKSEEGSTAVKLEDTHPQAKSKSNVKILRKFASLPVNIRDDPTDSWKSIFLPTLSAIVGITPDPFFIPDVILLRILGALAAKIYPNIALDIVKESAIFHNASQRVSEYRTAFGTAAVTLVWRELFHNELHTLDERAIYAKMMLADDRFLYGDAEGNDPQGWKDVYGNELIMKTLVCHFSSSSGATEMPPSLISIFEDSYSPMARIKLKEGRVTVAALRGALTLAIVAVERAWTLWATGQMVLEKAQTIGDKYFTDVPPSVVKPEKNPAQNQFSKDKYGAILCTRWLEDILEISDRKIAKICSKSQDLYLSKKRTAQAPGLGKVKSEAQDEMWGLQKSVIRRSKPQRCRDSDSE</sequence>
<gene>
    <name evidence="2" type="ORF">EUX98_g8544</name>
</gene>
<comment type="caution">
    <text evidence="2">The sequence shown here is derived from an EMBL/GenBank/DDBJ whole genome shotgun (WGS) entry which is preliminary data.</text>
</comment>
<evidence type="ECO:0000313" key="3">
    <source>
        <dbReference type="Proteomes" id="UP000308730"/>
    </source>
</evidence>
<dbReference type="AlphaFoldDB" id="A0A4S4M609"/>
<feature type="compositionally biased region" description="Polar residues" evidence="1">
    <location>
        <begin position="509"/>
        <end position="527"/>
    </location>
</feature>
<accession>A0A4S4M609</accession>
<feature type="compositionally biased region" description="Acidic residues" evidence="1">
    <location>
        <begin position="146"/>
        <end position="161"/>
    </location>
</feature>
<dbReference type="Proteomes" id="UP000308730">
    <property type="component" value="Unassembled WGS sequence"/>
</dbReference>
<feature type="compositionally biased region" description="Low complexity" evidence="1">
    <location>
        <begin position="66"/>
        <end position="82"/>
    </location>
</feature>
<feature type="compositionally biased region" description="Basic and acidic residues" evidence="1">
    <location>
        <begin position="184"/>
        <end position="196"/>
    </location>
</feature>
<dbReference type="OrthoDB" id="2800649at2759"/>